<comment type="caution">
    <text evidence="1">The sequence shown here is derived from an EMBL/GenBank/DDBJ whole genome shotgun (WGS) entry which is preliminary data.</text>
</comment>
<dbReference type="EMBL" id="VTOW01000001">
    <property type="protein sequence ID" value="NKE70894.1"/>
    <property type="molecule type" value="Genomic_DNA"/>
</dbReference>
<evidence type="ECO:0000313" key="1">
    <source>
        <dbReference type="EMBL" id="NKE70894.1"/>
    </source>
</evidence>
<reference evidence="1 2" key="1">
    <citation type="journal article" date="2020" name="Nature">
        <title>Bacterial chemolithoautotrophy via manganese oxidation.</title>
        <authorList>
            <person name="Yu H."/>
            <person name="Leadbetter J.R."/>
        </authorList>
    </citation>
    <scope>NUCLEOTIDE SEQUENCE [LARGE SCALE GENOMIC DNA]</scope>
    <source>
        <strain evidence="1 2">Mn-1</strain>
    </source>
</reference>
<keyword evidence="2" id="KW-1185">Reference proteome</keyword>
<dbReference type="Proteomes" id="UP000534783">
    <property type="component" value="Unassembled WGS sequence"/>
</dbReference>
<dbReference type="AlphaFoldDB" id="A0A7X6DPL4"/>
<gene>
    <name evidence="1" type="ORF">MNODULE_09100</name>
</gene>
<protein>
    <submittedName>
        <fullName evidence="1">DUF1302 domain-containing protein</fullName>
    </submittedName>
</protein>
<name>A0A7X6DPL4_9BACT</name>
<dbReference type="Pfam" id="PF06980">
    <property type="entry name" value="DUF1302"/>
    <property type="match status" value="1"/>
</dbReference>
<accession>A0A7X6DPL4</accession>
<sequence length="482" mass="55839">MHLRLLILSFLIFFFFSLPVLAEETGLVGNLHLGGYLKNETALRFQEPVAFTKIRNILFLEASADPRTNFHLYASFWAWYDAAYLYADYDTINPPNDPNLPLPFLSQRDREDYRYFSELRELYFDLLFPSLDLRVGKQIVVWEQLLGFRIIDEINPLDFREFVLPDLIDFRIPLWTVKADYYFSQYQLEMLWIPFFEPHRPAPPGSEWELFQRLPGQEEPPKTLDNSEYGARLSRTFGGIDLAVSYLNVWDPFPTPFREYTGFRFFAPPSKCLPTEVRFDQPVTDPDCGPVFHPRFNRMHIFGASAVLNMGSYILKGEAAYITGKYFGTRLADRDGDGLLDHGGALERNHIRWGVEVDTILKGADLSFAVSQWIVLGWDEVLFQDNYDTFLSFFGQKSFRSASVKAQFFILYLINNGELLVKPKVSYQISEQFQVAVGADIFYGKKETFLPDIAAPASDRLFKFVSTFVGHDRVFVELKYSF</sequence>
<dbReference type="InterPro" id="IPR010727">
    <property type="entry name" value="DUF1302"/>
</dbReference>
<proteinExistence type="predicted"/>
<organism evidence="1 2">
    <name type="scientific">Candidatus Manganitrophus noduliformans</name>
    <dbReference type="NCBI Taxonomy" id="2606439"/>
    <lineage>
        <taxon>Bacteria</taxon>
        <taxon>Pseudomonadati</taxon>
        <taxon>Nitrospirota</taxon>
        <taxon>Nitrospiria</taxon>
        <taxon>Candidatus Troglogloeales</taxon>
        <taxon>Candidatus Manganitrophaceae</taxon>
        <taxon>Candidatus Manganitrophus</taxon>
    </lineage>
</organism>
<evidence type="ECO:0000313" key="2">
    <source>
        <dbReference type="Proteomes" id="UP000534783"/>
    </source>
</evidence>